<protein>
    <recommendedName>
        <fullName evidence="6">Peptidase S24/S26A/S26B/S26C domain-containing protein</fullName>
    </recommendedName>
</protein>
<proteinExistence type="predicted"/>
<keyword evidence="3" id="KW-0805">Transcription regulation</keyword>
<dbReference type="InterPro" id="IPR036286">
    <property type="entry name" value="LexA/Signal_pep-like_sf"/>
</dbReference>
<sequence>MEMDDVRATIARVAAERGASLSELSRLLGRNPAYMQQFIERGSPRRLSEGDRATLARYLGVSEAALGGPEARELVAVPRVDALASAGPGGLVDDDRGDGAMRIDGALLRQLRVRPGQASVIAVAGDSMLPTLADGDTILVDGGDRRGVSGAIHVVRHDGVLLVKRLARVPNGVELVSDNPAYAPIRVDGTPDIVGRVVWLSRAL</sequence>
<evidence type="ECO:0000256" key="4">
    <source>
        <dbReference type="ARBA" id="ARBA00023125"/>
    </source>
</evidence>
<comment type="caution">
    <text evidence="7">The sequence shown here is derived from an EMBL/GenBank/DDBJ whole genome shotgun (WGS) entry which is preliminary data.</text>
</comment>
<dbReference type="InterPro" id="IPR015927">
    <property type="entry name" value="Peptidase_S24_S26A/B/C"/>
</dbReference>
<evidence type="ECO:0000256" key="1">
    <source>
        <dbReference type="ARBA" id="ARBA00022670"/>
    </source>
</evidence>
<dbReference type="PANTHER" id="PTHR40661:SF3">
    <property type="entry name" value="FELS-1 PROPHAGE TRANSCRIPTIONAL REGULATOR"/>
    <property type="match status" value="1"/>
</dbReference>
<accession>A0ABR5YFQ6</accession>
<name>A0ABR5YFQ6_9SPHN</name>
<reference evidence="8" key="1">
    <citation type="submission" date="2016-01" db="EMBL/GenBank/DDBJ databases">
        <title>Draft genome of Chromobacterium sp. F49.</title>
        <authorList>
            <person name="Hong K.W."/>
        </authorList>
    </citation>
    <scope>NUCLEOTIDE SEQUENCE [LARGE SCALE GENOMIC DNA]</scope>
    <source>
        <strain evidence="8">CN3</strain>
    </source>
</reference>
<evidence type="ECO:0000259" key="6">
    <source>
        <dbReference type="Pfam" id="PF00717"/>
    </source>
</evidence>
<keyword evidence="1" id="KW-0645">Protease</keyword>
<keyword evidence="4" id="KW-0238">DNA-binding</keyword>
<evidence type="ECO:0000313" key="7">
    <source>
        <dbReference type="EMBL" id="KZE17145.1"/>
    </source>
</evidence>
<evidence type="ECO:0000313" key="8">
    <source>
        <dbReference type="Proteomes" id="UP000076609"/>
    </source>
</evidence>
<dbReference type="InterPro" id="IPR019756">
    <property type="entry name" value="Pept_S26A_signal_pept_1_Ser-AS"/>
</dbReference>
<organism evidence="7 8">
    <name type="scientific">Sphingomonas hankookensis</name>
    <dbReference type="NCBI Taxonomy" id="563996"/>
    <lineage>
        <taxon>Bacteria</taxon>
        <taxon>Pseudomonadati</taxon>
        <taxon>Pseudomonadota</taxon>
        <taxon>Alphaproteobacteria</taxon>
        <taxon>Sphingomonadales</taxon>
        <taxon>Sphingomonadaceae</taxon>
        <taxon>Sphingomonas</taxon>
    </lineage>
</organism>
<dbReference type="PANTHER" id="PTHR40661">
    <property type="match status" value="1"/>
</dbReference>
<evidence type="ECO:0000256" key="3">
    <source>
        <dbReference type="ARBA" id="ARBA00023015"/>
    </source>
</evidence>
<feature type="domain" description="Peptidase S24/S26A/S26B/S26C" evidence="6">
    <location>
        <begin position="84"/>
        <end position="198"/>
    </location>
</feature>
<keyword evidence="8" id="KW-1185">Reference proteome</keyword>
<dbReference type="Pfam" id="PF00717">
    <property type="entry name" value="Peptidase_S24"/>
    <property type="match status" value="1"/>
</dbReference>
<dbReference type="Gene3D" id="2.10.109.10">
    <property type="entry name" value="Umud Fragment, subunit A"/>
    <property type="match status" value="1"/>
</dbReference>
<keyword evidence="5" id="KW-0804">Transcription</keyword>
<evidence type="ECO:0000256" key="5">
    <source>
        <dbReference type="ARBA" id="ARBA00023163"/>
    </source>
</evidence>
<dbReference type="PROSITE" id="PS00501">
    <property type="entry name" value="SPASE_I_1"/>
    <property type="match status" value="1"/>
</dbReference>
<dbReference type="Proteomes" id="UP000076609">
    <property type="component" value="Unassembled WGS sequence"/>
</dbReference>
<dbReference type="RefSeq" id="WP_066689335.1">
    <property type="nucleotide sequence ID" value="NZ_CP117025.1"/>
</dbReference>
<dbReference type="InterPro" id="IPR039418">
    <property type="entry name" value="LexA-like"/>
</dbReference>
<keyword evidence="2" id="KW-0378">Hydrolase</keyword>
<gene>
    <name evidence="7" type="ORF">AVT10_11875</name>
</gene>
<dbReference type="CDD" id="cd06529">
    <property type="entry name" value="S24_LexA-like"/>
    <property type="match status" value="1"/>
</dbReference>
<dbReference type="SUPFAM" id="SSF51306">
    <property type="entry name" value="LexA/Signal peptidase"/>
    <property type="match status" value="1"/>
</dbReference>
<evidence type="ECO:0000256" key="2">
    <source>
        <dbReference type="ARBA" id="ARBA00022801"/>
    </source>
</evidence>
<dbReference type="EMBL" id="LQQO01000007">
    <property type="protein sequence ID" value="KZE17145.1"/>
    <property type="molecule type" value="Genomic_DNA"/>
</dbReference>